<dbReference type="EMBL" id="JAOB01000080">
    <property type="protein sequence ID" value="EUA16025.1"/>
    <property type="molecule type" value="Genomic_DNA"/>
</dbReference>
<sequence length="245" mass="27724">MKTLLSFFLAYCDFLYLDPRYRITDSRTSGAATVDAGLTLTGPVISWSLQNNRGQIGFGVAPTKFAASAENWFRVSIIRQYLDDYDETNAVTPVEAVAWIRENTGRIEELFSGDSAARSCEALIALEDVLATKYYGPRKHRQPRSNAPLKRYGGLRMAYSARYPREHALKIRTPNVMRRLRRGRTQGATQLNSRIGDQRYHSPMPDTPSPGFRQYRASQGFPSRRPHPCHGIRRERCAGPHAGRC</sequence>
<comment type="caution">
    <text evidence="2">The sequence shown here is derived from an EMBL/GenBank/DDBJ whole genome shotgun (WGS) entry which is preliminary data.</text>
</comment>
<reference evidence="2" key="1">
    <citation type="submission" date="2014-01" db="EMBL/GenBank/DDBJ databases">
        <authorList>
            <person name="Brown-Elliot B."/>
            <person name="Wallace R."/>
            <person name="Lenaerts A."/>
            <person name="Ordway D."/>
            <person name="DeGroote M.A."/>
            <person name="Parker T."/>
            <person name="Sizemore C."/>
            <person name="Tallon L.J."/>
            <person name="Sadzewicz L.K."/>
            <person name="Sengamalay N."/>
            <person name="Fraser C.M."/>
            <person name="Hine E."/>
            <person name="Shefchek K.A."/>
            <person name="Das S.P."/>
            <person name="Tettelin H."/>
        </authorList>
    </citation>
    <scope>NUCLEOTIDE SEQUENCE [LARGE SCALE GENOMIC DNA]</scope>
    <source>
        <strain evidence="2">4042</strain>
    </source>
</reference>
<gene>
    <name evidence="2" type="ORF">I553_1000</name>
</gene>
<evidence type="ECO:0000313" key="2">
    <source>
        <dbReference type="EMBL" id="EUA16025.1"/>
    </source>
</evidence>
<proteinExistence type="predicted"/>
<protein>
    <submittedName>
        <fullName evidence="2">Uncharacterized protein</fullName>
    </submittedName>
</protein>
<dbReference type="AlphaFoldDB" id="X7ZBQ2"/>
<evidence type="ECO:0000256" key="1">
    <source>
        <dbReference type="SAM" id="MobiDB-lite"/>
    </source>
</evidence>
<name>X7ZBQ2_MYCXE</name>
<feature type="compositionally biased region" description="Polar residues" evidence="1">
    <location>
        <begin position="186"/>
        <end position="195"/>
    </location>
</feature>
<feature type="region of interest" description="Disordered" evidence="1">
    <location>
        <begin position="185"/>
        <end position="245"/>
    </location>
</feature>
<organism evidence="2">
    <name type="scientific">Mycobacterium xenopi 4042</name>
    <dbReference type="NCBI Taxonomy" id="1299334"/>
    <lineage>
        <taxon>Bacteria</taxon>
        <taxon>Bacillati</taxon>
        <taxon>Actinomycetota</taxon>
        <taxon>Actinomycetes</taxon>
        <taxon>Mycobacteriales</taxon>
        <taxon>Mycobacteriaceae</taxon>
        <taxon>Mycobacterium</taxon>
    </lineage>
</organism>
<accession>X7ZBQ2</accession>